<dbReference type="InterPro" id="IPR011701">
    <property type="entry name" value="MFS"/>
</dbReference>
<feature type="transmembrane region" description="Helical" evidence="6">
    <location>
        <begin position="345"/>
        <end position="365"/>
    </location>
</feature>
<dbReference type="PROSITE" id="PS00216">
    <property type="entry name" value="SUGAR_TRANSPORT_1"/>
    <property type="match status" value="1"/>
</dbReference>
<evidence type="ECO:0000256" key="2">
    <source>
        <dbReference type="ARBA" id="ARBA00022692"/>
    </source>
</evidence>
<dbReference type="Proteomes" id="UP001337655">
    <property type="component" value="Unassembled WGS sequence"/>
</dbReference>
<name>A0AAV9NVH6_9PEZI</name>
<keyword evidence="4 6" id="KW-0472">Membrane</keyword>
<dbReference type="CDD" id="cd17502">
    <property type="entry name" value="MFS_Azr1_MDR_like"/>
    <property type="match status" value="1"/>
</dbReference>
<dbReference type="PANTHER" id="PTHR23501">
    <property type="entry name" value="MAJOR FACILITATOR SUPERFAMILY"/>
    <property type="match status" value="1"/>
</dbReference>
<protein>
    <recommendedName>
        <fullName evidence="7">Major facilitator superfamily (MFS) profile domain-containing protein</fullName>
    </recommendedName>
</protein>
<evidence type="ECO:0000313" key="8">
    <source>
        <dbReference type="EMBL" id="KAK5162997.1"/>
    </source>
</evidence>
<dbReference type="RefSeq" id="XP_064653587.1">
    <property type="nucleotide sequence ID" value="XM_064808265.1"/>
</dbReference>
<dbReference type="PRINTS" id="PR01036">
    <property type="entry name" value="TCRTETB"/>
</dbReference>
<reference evidence="8 9" key="1">
    <citation type="submission" date="2023-08" db="EMBL/GenBank/DDBJ databases">
        <title>Black Yeasts Isolated from many extreme environments.</title>
        <authorList>
            <person name="Coleine C."/>
            <person name="Stajich J.E."/>
            <person name="Selbmann L."/>
        </authorList>
    </citation>
    <scope>NUCLEOTIDE SEQUENCE [LARGE SCALE GENOMIC DNA]</scope>
    <source>
        <strain evidence="8 9">CCFEE 5935</strain>
    </source>
</reference>
<dbReference type="Gene3D" id="1.20.1720.10">
    <property type="entry name" value="Multidrug resistance protein D"/>
    <property type="match status" value="1"/>
</dbReference>
<feature type="transmembrane region" description="Helical" evidence="6">
    <location>
        <begin position="413"/>
        <end position="437"/>
    </location>
</feature>
<evidence type="ECO:0000256" key="5">
    <source>
        <dbReference type="SAM" id="MobiDB-lite"/>
    </source>
</evidence>
<feature type="transmembrane region" description="Helical" evidence="6">
    <location>
        <begin position="257"/>
        <end position="283"/>
    </location>
</feature>
<evidence type="ECO:0000313" key="9">
    <source>
        <dbReference type="Proteomes" id="UP001337655"/>
    </source>
</evidence>
<keyword evidence="2 6" id="KW-0812">Transmembrane</keyword>
<feature type="transmembrane region" description="Helical" evidence="6">
    <location>
        <begin position="226"/>
        <end position="245"/>
    </location>
</feature>
<feature type="transmembrane region" description="Helical" evidence="6">
    <location>
        <begin position="314"/>
        <end position="333"/>
    </location>
</feature>
<dbReference type="InterPro" id="IPR020846">
    <property type="entry name" value="MFS_dom"/>
</dbReference>
<proteinExistence type="predicted"/>
<keyword evidence="3 6" id="KW-1133">Transmembrane helix</keyword>
<dbReference type="InterPro" id="IPR036259">
    <property type="entry name" value="MFS_trans_sf"/>
</dbReference>
<evidence type="ECO:0000259" key="7">
    <source>
        <dbReference type="PROSITE" id="PS50850"/>
    </source>
</evidence>
<gene>
    <name evidence="8" type="ORF">LTR77_011052</name>
</gene>
<organism evidence="8 9">
    <name type="scientific">Saxophila tyrrhenica</name>
    <dbReference type="NCBI Taxonomy" id="1690608"/>
    <lineage>
        <taxon>Eukaryota</taxon>
        <taxon>Fungi</taxon>
        <taxon>Dikarya</taxon>
        <taxon>Ascomycota</taxon>
        <taxon>Pezizomycotina</taxon>
        <taxon>Dothideomycetes</taxon>
        <taxon>Dothideomycetidae</taxon>
        <taxon>Mycosphaerellales</taxon>
        <taxon>Extremaceae</taxon>
        <taxon>Saxophila</taxon>
    </lineage>
</organism>
<feature type="transmembrane region" description="Helical" evidence="6">
    <location>
        <begin position="191"/>
        <end position="214"/>
    </location>
</feature>
<dbReference type="PROSITE" id="PS50850">
    <property type="entry name" value="MFS"/>
    <property type="match status" value="1"/>
</dbReference>
<sequence>MASLCWNCRRESSSERECWVCGRGRSKNQGQLDGQQDEREDVLQQFPEFDGSTGDLAYERRTPSYLTPYTSKSAMQSEDTIGNHRPVVEESFLDPSEFSPQLAGASANRPSAATTLYPSSMCDFDFTDDGGPVVSFIKTSGVPGDPKAAWRHSRFGSIEIIRSKERSGEEAPKDAKPPSAAIDVRGWRRGLLVASVLAGMFLGFLDTTIVSVALPSIANDFDDYALSTWVVTAYLLTYMAFAIIISRLSDIFGRKAIEIASFIIFMITSLGCAVSQSMVGLIVCRALQGIGGSGLYSMTMIIALNAVPPEKNGLVAAAIGVTLTIGGVAGPLISGGICSTTTWRWIFYINLPLGCVALAAFCIAWPKDNSPKKFTKAAFKSIDFAGSILLLAASILLVFAMQEAGTYVLAWDSGAIGACLTLVPVCFLAFIGWQWFLSEHPDWTIQVIFPVKVVTQRVIGGTVMSTLLSGFTFFIANISLPQRFQIVDGSSPIIAGLKLLPLLFCSSIGSIITGKLSSKRNNTAYTLIAGAVLQLIGFGLMISLGSTSPTPSSVYGFQVPLGLGVGQIMSSVTMSVQFQSEPRWIGATQGALTQMRTLGGSIGLAAGVIVFNQNLRGSTALNRALTPSELSTLYQSPLAAEQFPKNEQQLVSRVYADAFTSEMQTATYIAAACLLFSLLTWQRNPPFKGPPGAGKAKEKEEAQPAQEMEDSESRTGDV</sequence>
<feature type="region of interest" description="Disordered" evidence="5">
    <location>
        <begin position="687"/>
        <end position="718"/>
    </location>
</feature>
<feature type="transmembrane region" description="Helical" evidence="6">
    <location>
        <begin position="524"/>
        <end position="545"/>
    </location>
</feature>
<dbReference type="InterPro" id="IPR005829">
    <property type="entry name" value="Sugar_transporter_CS"/>
</dbReference>
<feature type="transmembrane region" description="Helical" evidence="6">
    <location>
        <begin position="289"/>
        <end position="307"/>
    </location>
</feature>
<keyword evidence="9" id="KW-1185">Reference proteome</keyword>
<evidence type="ECO:0000256" key="1">
    <source>
        <dbReference type="ARBA" id="ARBA00004141"/>
    </source>
</evidence>
<feature type="transmembrane region" description="Helical" evidence="6">
    <location>
        <begin position="377"/>
        <end position="401"/>
    </location>
</feature>
<dbReference type="Gene3D" id="1.20.1250.20">
    <property type="entry name" value="MFS general substrate transporter like domains"/>
    <property type="match status" value="1"/>
</dbReference>
<accession>A0AAV9NVH6</accession>
<evidence type="ECO:0000256" key="3">
    <source>
        <dbReference type="ARBA" id="ARBA00022989"/>
    </source>
</evidence>
<dbReference type="SUPFAM" id="SSF103473">
    <property type="entry name" value="MFS general substrate transporter"/>
    <property type="match status" value="2"/>
</dbReference>
<evidence type="ECO:0000256" key="4">
    <source>
        <dbReference type="ARBA" id="ARBA00023136"/>
    </source>
</evidence>
<dbReference type="GO" id="GO:0005886">
    <property type="term" value="C:plasma membrane"/>
    <property type="evidence" value="ECO:0007669"/>
    <property type="project" value="TreeGrafter"/>
</dbReference>
<feature type="domain" description="Major facilitator superfamily (MFS) profile" evidence="7">
    <location>
        <begin position="192"/>
        <end position="688"/>
    </location>
</feature>
<feature type="transmembrane region" description="Helical" evidence="6">
    <location>
        <begin position="492"/>
        <end position="512"/>
    </location>
</feature>
<feature type="transmembrane region" description="Helical" evidence="6">
    <location>
        <begin position="458"/>
        <end position="480"/>
    </location>
</feature>
<dbReference type="AlphaFoldDB" id="A0AAV9NVH6"/>
<dbReference type="Pfam" id="PF07690">
    <property type="entry name" value="MFS_1"/>
    <property type="match status" value="1"/>
</dbReference>
<dbReference type="GeneID" id="89932373"/>
<dbReference type="EMBL" id="JAVRRT010000030">
    <property type="protein sequence ID" value="KAK5162997.1"/>
    <property type="molecule type" value="Genomic_DNA"/>
</dbReference>
<dbReference type="GO" id="GO:0022857">
    <property type="term" value="F:transmembrane transporter activity"/>
    <property type="evidence" value="ECO:0007669"/>
    <property type="project" value="InterPro"/>
</dbReference>
<comment type="subcellular location">
    <subcellularLocation>
        <location evidence="1">Membrane</location>
        <topology evidence="1">Multi-pass membrane protein</topology>
    </subcellularLocation>
</comment>
<evidence type="ECO:0000256" key="6">
    <source>
        <dbReference type="SAM" id="Phobius"/>
    </source>
</evidence>
<dbReference type="PANTHER" id="PTHR23501:SF43">
    <property type="entry name" value="MULTIDRUG TRANSPORTER, PUTATIVE (AFU_ORTHOLOGUE AFUA_6G03040)-RELATED"/>
    <property type="match status" value="1"/>
</dbReference>
<comment type="caution">
    <text evidence="8">The sequence shown here is derived from an EMBL/GenBank/DDBJ whole genome shotgun (WGS) entry which is preliminary data.</text>
</comment>